<keyword evidence="4" id="KW-1185">Reference proteome</keyword>
<reference evidence="3 4" key="1">
    <citation type="submission" date="2018-11" db="EMBL/GenBank/DDBJ databases">
        <title>The draft genome sequence of Amphritea opalescens ANRC-JH13T.</title>
        <authorList>
            <person name="Fang Z."/>
            <person name="Zhang Y."/>
            <person name="Han X."/>
        </authorList>
    </citation>
    <scope>NUCLEOTIDE SEQUENCE [LARGE SCALE GENOMIC DNA]</scope>
    <source>
        <strain evidence="3 4">ANRC-JH13</strain>
    </source>
</reference>
<dbReference type="PANTHER" id="PTHR33376:SF15">
    <property type="entry name" value="BLL6794 PROTEIN"/>
    <property type="match status" value="1"/>
</dbReference>
<dbReference type="PANTHER" id="PTHR33376">
    <property type="match status" value="1"/>
</dbReference>
<dbReference type="InterPro" id="IPR018389">
    <property type="entry name" value="DctP_fam"/>
</dbReference>
<accession>A0A430KQV1</accession>
<dbReference type="Proteomes" id="UP000283087">
    <property type="component" value="Unassembled WGS sequence"/>
</dbReference>
<dbReference type="OrthoDB" id="9177965at2"/>
<evidence type="ECO:0000256" key="1">
    <source>
        <dbReference type="ARBA" id="ARBA00022729"/>
    </source>
</evidence>
<proteinExistence type="predicted"/>
<evidence type="ECO:0000313" key="4">
    <source>
        <dbReference type="Proteomes" id="UP000283087"/>
    </source>
</evidence>
<keyword evidence="1 2" id="KW-0732">Signal</keyword>
<dbReference type="AlphaFoldDB" id="A0A430KQV1"/>
<name>A0A430KQV1_9GAMM</name>
<gene>
    <name evidence="3" type="ORF">EH243_09385</name>
</gene>
<dbReference type="GO" id="GO:0055085">
    <property type="term" value="P:transmembrane transport"/>
    <property type="evidence" value="ECO:0007669"/>
    <property type="project" value="InterPro"/>
</dbReference>
<dbReference type="RefSeq" id="WP_126158396.1">
    <property type="nucleotide sequence ID" value="NZ_RQXW01000007.1"/>
</dbReference>
<evidence type="ECO:0000256" key="2">
    <source>
        <dbReference type="SAM" id="SignalP"/>
    </source>
</evidence>
<dbReference type="CDD" id="cd13665">
    <property type="entry name" value="PBP2_TRAP_Dctp3_4"/>
    <property type="match status" value="1"/>
</dbReference>
<evidence type="ECO:0000313" key="3">
    <source>
        <dbReference type="EMBL" id="RTE65889.1"/>
    </source>
</evidence>
<dbReference type="Gene3D" id="3.40.190.170">
    <property type="entry name" value="Bacterial extracellular solute-binding protein, family 7"/>
    <property type="match status" value="1"/>
</dbReference>
<dbReference type="InterPro" id="IPR038404">
    <property type="entry name" value="TRAP_DctP_sf"/>
</dbReference>
<comment type="caution">
    <text evidence="3">The sequence shown here is derived from an EMBL/GenBank/DDBJ whole genome shotgun (WGS) entry which is preliminary data.</text>
</comment>
<feature type="chain" id="PRO_5018969680" evidence="2">
    <location>
        <begin position="26"/>
        <end position="337"/>
    </location>
</feature>
<dbReference type="EMBL" id="RQXW01000007">
    <property type="protein sequence ID" value="RTE65889.1"/>
    <property type="molecule type" value="Genomic_DNA"/>
</dbReference>
<sequence length="337" mass="36444">MKKITTLLATASVCAGMLMSFNASAVTTLKVGTWLPPTAPQNAVVWPTWAKWVEEATEGRVKVELEYGLGHPKSMFDLVEDQVIDASFTVNGYVPGRFSLGKLAELPGESPNAEKASVALWDVQEKYFNKANEYDGLKLLGLFVHGPGQLHTTFPVNSLADIKDKKIRIGGGVVNEMGQILGVTPVGAPAPKIYEMMQQGVVEGVFLPVLDLKYLRVAEVSKYLTAFPDGMYTTTFSIFMNPDSFDALSEKDQQALMSVSGEKLSRLAGKAWGDADADGYAEAKANGIVINKLTDSDPMVTEFKAATASMSAEWIEQADAKNVDGQAALDMFRSLAK</sequence>
<protein>
    <submittedName>
        <fullName evidence="3">TRAP transporter substrate-binding protein</fullName>
    </submittedName>
</protein>
<feature type="signal peptide" evidence="2">
    <location>
        <begin position="1"/>
        <end position="25"/>
    </location>
</feature>
<dbReference type="NCBIfam" id="NF037995">
    <property type="entry name" value="TRAP_S1"/>
    <property type="match status" value="1"/>
</dbReference>
<organism evidence="3 4">
    <name type="scientific">Amphritea opalescens</name>
    <dbReference type="NCBI Taxonomy" id="2490544"/>
    <lineage>
        <taxon>Bacteria</taxon>
        <taxon>Pseudomonadati</taxon>
        <taxon>Pseudomonadota</taxon>
        <taxon>Gammaproteobacteria</taxon>
        <taxon>Oceanospirillales</taxon>
        <taxon>Oceanospirillaceae</taxon>
        <taxon>Amphritea</taxon>
    </lineage>
</organism>
<dbReference type="Pfam" id="PF03480">
    <property type="entry name" value="DctP"/>
    <property type="match status" value="1"/>
</dbReference>